<reference evidence="5" key="1">
    <citation type="submission" date="2007-06" db="EMBL/GenBank/DDBJ databases">
        <title>Complete sequence of Methanococcus vannielii SB.</title>
        <authorList>
            <consortium name="US DOE Joint Genome Institute"/>
            <person name="Copeland A."/>
            <person name="Lucas S."/>
            <person name="Lapidus A."/>
            <person name="Barry K."/>
            <person name="Glavina del Rio T."/>
            <person name="Dalin E."/>
            <person name="Tice H."/>
            <person name="Pitluck S."/>
            <person name="Chain P."/>
            <person name="Malfatti S."/>
            <person name="Shin M."/>
            <person name="Vergez L."/>
            <person name="Schmutz J."/>
            <person name="Larimer F."/>
            <person name="Land M."/>
            <person name="Hauser L."/>
            <person name="Kyrpides N."/>
            <person name="Anderson I."/>
            <person name="Sieprawska-Lupa M."/>
            <person name="Whitman W.B."/>
            <person name="Richardson P."/>
        </authorList>
    </citation>
    <scope>NUCLEOTIDE SEQUENCE [LARGE SCALE GENOMIC DNA]</scope>
    <source>
        <strain evidence="5">SB</strain>
    </source>
</reference>
<dbReference type="STRING" id="406327.Mevan_1095"/>
<dbReference type="PROSITE" id="PS00198">
    <property type="entry name" value="4FE4S_FER_1"/>
    <property type="match status" value="1"/>
</dbReference>
<dbReference type="InterPro" id="IPR045220">
    <property type="entry name" value="FRHB/FDHB/HCAR-like"/>
</dbReference>
<dbReference type="PROSITE" id="PS51379">
    <property type="entry name" value="4FE4S_FER_2"/>
    <property type="match status" value="1"/>
</dbReference>
<dbReference type="InterPro" id="IPR017896">
    <property type="entry name" value="4Fe4S_Fe-S-bd"/>
</dbReference>
<gene>
    <name evidence="5" type="ordered locus">Mevan_1095</name>
</gene>
<evidence type="ECO:0000256" key="1">
    <source>
        <dbReference type="ARBA" id="ARBA00022723"/>
    </source>
</evidence>
<keyword evidence="2" id="KW-0408">Iron</keyword>
<dbReference type="GeneID" id="5324591"/>
<dbReference type="InterPro" id="IPR007525">
    <property type="entry name" value="FrhB_FdhB_C"/>
</dbReference>
<dbReference type="Gene3D" id="3.30.70.20">
    <property type="match status" value="1"/>
</dbReference>
<proteinExistence type="predicted"/>
<dbReference type="InterPro" id="IPR017900">
    <property type="entry name" value="4Fe4S_Fe_S_CS"/>
</dbReference>
<dbReference type="RefSeq" id="WP_012065910.1">
    <property type="nucleotide sequence ID" value="NC_009634.1"/>
</dbReference>
<name>A6UR73_METVS</name>
<keyword evidence="3" id="KW-0411">Iron-sulfur</keyword>
<dbReference type="GO" id="GO:0052592">
    <property type="term" value="F:oxidoreductase activity, acting on CH or CH2 groups, with an iron-sulfur protein as acceptor"/>
    <property type="evidence" value="ECO:0007669"/>
    <property type="project" value="TreeGrafter"/>
</dbReference>
<keyword evidence="1" id="KW-0479">Metal-binding</keyword>
<dbReference type="Pfam" id="PF00037">
    <property type="entry name" value="Fer4"/>
    <property type="match status" value="1"/>
</dbReference>
<dbReference type="EMBL" id="CP000742">
    <property type="protein sequence ID" value="ABR54995.1"/>
    <property type="molecule type" value="Genomic_DNA"/>
</dbReference>
<dbReference type="Proteomes" id="UP000001107">
    <property type="component" value="Chromosome"/>
</dbReference>
<dbReference type="GO" id="GO:0051536">
    <property type="term" value="F:iron-sulfur cluster binding"/>
    <property type="evidence" value="ECO:0007669"/>
    <property type="project" value="UniProtKB-KW"/>
</dbReference>
<dbReference type="AlphaFoldDB" id="A6UR73"/>
<evidence type="ECO:0000313" key="5">
    <source>
        <dbReference type="EMBL" id="ABR54995.1"/>
    </source>
</evidence>
<evidence type="ECO:0000256" key="2">
    <source>
        <dbReference type="ARBA" id="ARBA00023004"/>
    </source>
</evidence>
<evidence type="ECO:0000256" key="3">
    <source>
        <dbReference type="ARBA" id="ARBA00023014"/>
    </source>
</evidence>
<protein>
    <submittedName>
        <fullName evidence="5">Coenzyme F420 hydrogenase/dehydrogenase beta subunit domain protein</fullName>
    </submittedName>
</protein>
<feature type="domain" description="4Fe-4S ferredoxin-type" evidence="4">
    <location>
        <begin position="8"/>
        <end position="37"/>
    </location>
</feature>
<evidence type="ECO:0000259" key="4">
    <source>
        <dbReference type="PROSITE" id="PS51379"/>
    </source>
</evidence>
<sequence>MKSYLDLKEEVWDKNTCSGCGACVSVCPTENIYFKQDSPVQFDCDECACVIKPVENGESPYSAEFCKVTLYDVKCGACYEVCPRTKERKILRTNNSPLGGILESAMAKSNLEAKNIQSGGVVTAILANAFDEGLIDGAIVMKEDKWTMKPESYLATSKEEVLKYAGSRYNWNVPILQALKDAVMVKKLNKIAIVGTPCVINSIYQMNLTSNDLVMPFKNAIRLKIGLFCFETFEYDKILKKLQENDVNPFDVRKMEIDKGKLIITLINGKTINFKLSELETLVRNGCNVCRDFTGISSDISVGNVGTPEGYSTVFIRNKWGKGFFDRALINGYISVEGEISLNLVKTLSDKKMERKEY</sequence>
<dbReference type="GO" id="GO:0046872">
    <property type="term" value="F:metal ion binding"/>
    <property type="evidence" value="ECO:0007669"/>
    <property type="project" value="UniProtKB-KW"/>
</dbReference>
<dbReference type="InterPro" id="IPR007516">
    <property type="entry name" value="Co_F420_Hydgase/DH_bsu_N"/>
</dbReference>
<dbReference type="PANTHER" id="PTHR31332">
    <property type="entry name" value="7-HYDROXYMETHYL CHLOROPHYLL A REDUCTASE, CHLOROPLASTIC"/>
    <property type="match status" value="1"/>
</dbReference>
<dbReference type="Pfam" id="PF04422">
    <property type="entry name" value="FrhB_FdhB_N"/>
    <property type="match status" value="1"/>
</dbReference>
<keyword evidence="6" id="KW-1185">Reference proteome</keyword>
<dbReference type="eggNOG" id="arCOG02650">
    <property type="taxonomic scope" value="Archaea"/>
</dbReference>
<dbReference type="SUPFAM" id="SSF54862">
    <property type="entry name" value="4Fe-4S ferredoxins"/>
    <property type="match status" value="1"/>
</dbReference>
<dbReference type="KEGG" id="mvn:Mevan_1095"/>
<accession>A6UR73</accession>
<dbReference type="HOGENOM" id="CLU_037958_0_0_2"/>
<dbReference type="Pfam" id="PF04432">
    <property type="entry name" value="FrhB_FdhB_C"/>
    <property type="match status" value="1"/>
</dbReference>
<evidence type="ECO:0000313" key="6">
    <source>
        <dbReference type="Proteomes" id="UP000001107"/>
    </source>
</evidence>
<dbReference type="PANTHER" id="PTHR31332:SF0">
    <property type="entry name" value="7-HYDROXYMETHYL CHLOROPHYLL A REDUCTASE, CHLOROPLASTIC"/>
    <property type="match status" value="1"/>
</dbReference>
<organism evidence="5 6">
    <name type="scientific">Methanococcus vannielii (strain ATCC 35089 / DSM 1224 / JCM 13029 / OCM 148 / SB)</name>
    <dbReference type="NCBI Taxonomy" id="406327"/>
    <lineage>
        <taxon>Archaea</taxon>
        <taxon>Methanobacteriati</taxon>
        <taxon>Methanobacteriota</taxon>
        <taxon>Methanomada group</taxon>
        <taxon>Methanococci</taxon>
        <taxon>Methanococcales</taxon>
        <taxon>Methanococcaceae</taxon>
        <taxon>Methanococcus</taxon>
    </lineage>
</organism>
<dbReference type="OrthoDB" id="38261at2157"/>